<dbReference type="InterPro" id="IPR036574">
    <property type="entry name" value="Scorpion_toxin-like_sf"/>
</dbReference>
<organism evidence="3 4">
    <name type="scientific">Eragrostis curvula</name>
    <name type="common">weeping love grass</name>
    <dbReference type="NCBI Taxonomy" id="38414"/>
    <lineage>
        <taxon>Eukaryota</taxon>
        <taxon>Viridiplantae</taxon>
        <taxon>Streptophyta</taxon>
        <taxon>Embryophyta</taxon>
        <taxon>Tracheophyta</taxon>
        <taxon>Spermatophyta</taxon>
        <taxon>Magnoliopsida</taxon>
        <taxon>Liliopsida</taxon>
        <taxon>Poales</taxon>
        <taxon>Poaceae</taxon>
        <taxon>PACMAD clade</taxon>
        <taxon>Chloridoideae</taxon>
        <taxon>Eragrostideae</taxon>
        <taxon>Eragrostidinae</taxon>
        <taxon>Eragrostis</taxon>
    </lineage>
</organism>
<gene>
    <name evidence="3" type="ORF">EJB05_24515</name>
</gene>
<protein>
    <recommendedName>
        <fullName evidence="2">Knottins-like domain-containing protein</fullName>
    </recommendedName>
</protein>
<dbReference type="EMBL" id="RWGY01000011">
    <property type="protein sequence ID" value="TVU32759.1"/>
    <property type="molecule type" value="Genomic_DNA"/>
</dbReference>
<dbReference type="OrthoDB" id="602161at2759"/>
<evidence type="ECO:0000256" key="1">
    <source>
        <dbReference type="SAM" id="SignalP"/>
    </source>
</evidence>
<dbReference type="SUPFAM" id="SSF57095">
    <property type="entry name" value="Scorpion toxin-like"/>
    <property type="match status" value="1"/>
</dbReference>
<dbReference type="Gramene" id="TVU32759">
    <property type="protein sequence ID" value="TVU32759"/>
    <property type="gene ID" value="EJB05_24515"/>
</dbReference>
<keyword evidence="4" id="KW-1185">Reference proteome</keyword>
<proteinExistence type="predicted"/>
<evidence type="ECO:0000313" key="4">
    <source>
        <dbReference type="Proteomes" id="UP000324897"/>
    </source>
</evidence>
<dbReference type="InterPro" id="IPR003614">
    <property type="entry name" value="Knottins"/>
</dbReference>
<evidence type="ECO:0000313" key="3">
    <source>
        <dbReference type="EMBL" id="TVU32759.1"/>
    </source>
</evidence>
<name>A0A5J9V9H7_9POAL</name>
<sequence>MKLGLQPCKVAAAAVLILLLLIVGGQVQAGEVGGGGECSAVSRSKTFDGDCESKAACVDACRRELYTGGYCFLDVAVPDHRVCMCTAPCPPEPEKATRMRLV</sequence>
<dbReference type="Gene3D" id="3.30.30.10">
    <property type="entry name" value="Knottin, scorpion toxin-like"/>
    <property type="match status" value="1"/>
</dbReference>
<dbReference type="AlphaFoldDB" id="A0A5J9V9H7"/>
<comment type="caution">
    <text evidence="3">The sequence shown here is derived from an EMBL/GenBank/DDBJ whole genome shotgun (WGS) entry which is preliminary data.</text>
</comment>
<dbReference type="Proteomes" id="UP000324897">
    <property type="component" value="Chromosome 1"/>
</dbReference>
<feature type="domain" description="Knottins-like" evidence="2">
    <location>
        <begin position="39"/>
        <end position="89"/>
    </location>
</feature>
<evidence type="ECO:0000259" key="2">
    <source>
        <dbReference type="SMART" id="SM00505"/>
    </source>
</evidence>
<dbReference type="Pfam" id="PF00304">
    <property type="entry name" value="Gamma-thionin"/>
    <property type="match status" value="1"/>
</dbReference>
<reference evidence="3 4" key="1">
    <citation type="journal article" date="2019" name="Sci. Rep.">
        <title>A high-quality genome of Eragrostis curvula grass provides insights into Poaceae evolution and supports new strategies to enhance forage quality.</title>
        <authorList>
            <person name="Carballo J."/>
            <person name="Santos B.A.C.M."/>
            <person name="Zappacosta D."/>
            <person name="Garbus I."/>
            <person name="Selva J.P."/>
            <person name="Gallo C.A."/>
            <person name="Diaz A."/>
            <person name="Albertini E."/>
            <person name="Caccamo M."/>
            <person name="Echenique V."/>
        </authorList>
    </citation>
    <scope>NUCLEOTIDE SEQUENCE [LARGE SCALE GENOMIC DNA]</scope>
    <source>
        <strain evidence="4">cv. Victoria</strain>
        <tissue evidence="3">Leaf</tissue>
    </source>
</reference>
<dbReference type="GO" id="GO:0006952">
    <property type="term" value="P:defense response"/>
    <property type="evidence" value="ECO:0007669"/>
    <property type="project" value="InterPro"/>
</dbReference>
<feature type="signal peptide" evidence="1">
    <location>
        <begin position="1"/>
        <end position="29"/>
    </location>
</feature>
<accession>A0A5J9V9H7</accession>
<feature type="chain" id="PRO_5023887150" description="Knottins-like domain-containing protein" evidence="1">
    <location>
        <begin position="30"/>
        <end position="102"/>
    </location>
</feature>
<keyword evidence="1" id="KW-0732">Signal</keyword>
<dbReference type="SMART" id="SM00505">
    <property type="entry name" value="Knot1"/>
    <property type="match status" value="1"/>
</dbReference>